<name>A0ABQ2F5Q5_9MICO</name>
<keyword evidence="3" id="KW-1185">Reference proteome</keyword>
<sequence>MAATVDSGTVRERTSTLTGERVRVYRTVPARVIGWTMVAGAAVLTALTAVDLASGAGGGLAWPVALVVAVAAAAWALFLRPHVELRTDGVVLANIVTDTTVPFAAVEEVTDRWALEVHDVEGRRFSSWAVPVRREWARRTRIDDFAETTRRRGSGGITAQGVADEVQRALQRWRLDGGQLTAVAGEPSRVTQRVSWSSAAVLALAVGLLVLAALG</sequence>
<feature type="transmembrane region" description="Helical" evidence="1">
    <location>
        <begin position="194"/>
        <end position="214"/>
    </location>
</feature>
<feature type="transmembrane region" description="Helical" evidence="1">
    <location>
        <begin position="32"/>
        <end position="54"/>
    </location>
</feature>
<evidence type="ECO:0000313" key="2">
    <source>
        <dbReference type="EMBL" id="GGK64758.1"/>
    </source>
</evidence>
<dbReference type="EMBL" id="BMLB01000002">
    <property type="protein sequence ID" value="GGK64758.1"/>
    <property type="molecule type" value="Genomic_DNA"/>
</dbReference>
<evidence type="ECO:0000256" key="1">
    <source>
        <dbReference type="SAM" id="Phobius"/>
    </source>
</evidence>
<evidence type="ECO:0008006" key="4">
    <source>
        <dbReference type="Google" id="ProtNLM"/>
    </source>
</evidence>
<accession>A0ABQ2F5Q5</accession>
<gene>
    <name evidence="2" type="ORF">GCM10011509_11310</name>
</gene>
<evidence type="ECO:0000313" key="3">
    <source>
        <dbReference type="Proteomes" id="UP000662111"/>
    </source>
</evidence>
<keyword evidence="1" id="KW-1133">Transmembrane helix</keyword>
<organism evidence="2 3">
    <name type="scientific">Ornithinimicrobium pekingense</name>
    <dbReference type="NCBI Taxonomy" id="384677"/>
    <lineage>
        <taxon>Bacteria</taxon>
        <taxon>Bacillati</taxon>
        <taxon>Actinomycetota</taxon>
        <taxon>Actinomycetes</taxon>
        <taxon>Micrococcales</taxon>
        <taxon>Ornithinimicrobiaceae</taxon>
        <taxon>Ornithinimicrobium</taxon>
    </lineage>
</organism>
<proteinExistence type="predicted"/>
<comment type="caution">
    <text evidence="2">The sequence shown here is derived from an EMBL/GenBank/DDBJ whole genome shotgun (WGS) entry which is preliminary data.</text>
</comment>
<dbReference type="Proteomes" id="UP000662111">
    <property type="component" value="Unassembled WGS sequence"/>
</dbReference>
<feature type="transmembrane region" description="Helical" evidence="1">
    <location>
        <begin position="60"/>
        <end position="79"/>
    </location>
</feature>
<protein>
    <recommendedName>
        <fullName evidence="4">PH domain-containing protein</fullName>
    </recommendedName>
</protein>
<keyword evidence="1" id="KW-0812">Transmembrane</keyword>
<keyword evidence="1" id="KW-0472">Membrane</keyword>
<reference evidence="3" key="1">
    <citation type="journal article" date="2019" name="Int. J. Syst. Evol. Microbiol.">
        <title>The Global Catalogue of Microorganisms (GCM) 10K type strain sequencing project: providing services to taxonomists for standard genome sequencing and annotation.</title>
        <authorList>
            <consortium name="The Broad Institute Genomics Platform"/>
            <consortium name="The Broad Institute Genome Sequencing Center for Infectious Disease"/>
            <person name="Wu L."/>
            <person name="Ma J."/>
        </authorList>
    </citation>
    <scope>NUCLEOTIDE SEQUENCE [LARGE SCALE GENOMIC DNA]</scope>
    <source>
        <strain evidence="3">CGMCC 1.5362</strain>
    </source>
</reference>